<feature type="region of interest" description="Disordered" evidence="1">
    <location>
        <begin position="39"/>
        <end position="67"/>
    </location>
</feature>
<dbReference type="Proteomes" id="UP000324222">
    <property type="component" value="Unassembled WGS sequence"/>
</dbReference>
<dbReference type="AlphaFoldDB" id="A0A5B7CPF6"/>
<evidence type="ECO:0000256" key="1">
    <source>
        <dbReference type="SAM" id="MobiDB-lite"/>
    </source>
</evidence>
<reference evidence="2 3" key="1">
    <citation type="submission" date="2019-05" db="EMBL/GenBank/DDBJ databases">
        <title>Another draft genome of Portunus trituberculatus and its Hox gene families provides insights of decapod evolution.</title>
        <authorList>
            <person name="Jeong J.-H."/>
            <person name="Song I."/>
            <person name="Kim S."/>
            <person name="Choi T."/>
            <person name="Kim D."/>
            <person name="Ryu S."/>
            <person name="Kim W."/>
        </authorList>
    </citation>
    <scope>NUCLEOTIDE SEQUENCE [LARGE SCALE GENOMIC DNA]</scope>
    <source>
        <tissue evidence="2">Muscle</tissue>
    </source>
</reference>
<proteinExistence type="predicted"/>
<evidence type="ECO:0000313" key="2">
    <source>
        <dbReference type="EMBL" id="MPC10276.1"/>
    </source>
</evidence>
<feature type="compositionally biased region" description="Basic and acidic residues" evidence="1">
    <location>
        <begin position="43"/>
        <end position="67"/>
    </location>
</feature>
<accession>A0A5B7CPF6</accession>
<keyword evidence="3" id="KW-1185">Reference proteome</keyword>
<gene>
    <name evidence="2" type="ORF">E2C01_002908</name>
</gene>
<sequence>MQTSGEGLAGCKTLELSSLPVSGVLPSYDLDCCRRRVLRHPLNHGERHRAEDTQDRDSMTGQEHHTT</sequence>
<dbReference type="EMBL" id="VSRR010000108">
    <property type="protein sequence ID" value="MPC10276.1"/>
    <property type="molecule type" value="Genomic_DNA"/>
</dbReference>
<comment type="caution">
    <text evidence="2">The sequence shown here is derived from an EMBL/GenBank/DDBJ whole genome shotgun (WGS) entry which is preliminary data.</text>
</comment>
<protein>
    <submittedName>
        <fullName evidence="2">Uncharacterized protein</fullName>
    </submittedName>
</protein>
<name>A0A5B7CPF6_PORTR</name>
<organism evidence="2 3">
    <name type="scientific">Portunus trituberculatus</name>
    <name type="common">Swimming crab</name>
    <name type="synonym">Neptunus trituberculatus</name>
    <dbReference type="NCBI Taxonomy" id="210409"/>
    <lineage>
        <taxon>Eukaryota</taxon>
        <taxon>Metazoa</taxon>
        <taxon>Ecdysozoa</taxon>
        <taxon>Arthropoda</taxon>
        <taxon>Crustacea</taxon>
        <taxon>Multicrustacea</taxon>
        <taxon>Malacostraca</taxon>
        <taxon>Eumalacostraca</taxon>
        <taxon>Eucarida</taxon>
        <taxon>Decapoda</taxon>
        <taxon>Pleocyemata</taxon>
        <taxon>Brachyura</taxon>
        <taxon>Eubrachyura</taxon>
        <taxon>Portunoidea</taxon>
        <taxon>Portunidae</taxon>
        <taxon>Portuninae</taxon>
        <taxon>Portunus</taxon>
    </lineage>
</organism>
<evidence type="ECO:0000313" key="3">
    <source>
        <dbReference type="Proteomes" id="UP000324222"/>
    </source>
</evidence>